<comment type="caution">
    <text evidence="1">The sequence shown here is derived from an EMBL/GenBank/DDBJ whole genome shotgun (WGS) entry which is preliminary data.</text>
</comment>
<dbReference type="AlphaFoldDB" id="A0A559K5F2"/>
<evidence type="ECO:0000313" key="2">
    <source>
        <dbReference type="Proteomes" id="UP000317036"/>
    </source>
</evidence>
<sequence length="67" mass="7144">MKHEGASASSEADEGALAITVNGRLVDGQAYRSNDLSELYVPLRSVAEELERSLPTTWAIGCSTATF</sequence>
<evidence type="ECO:0000313" key="1">
    <source>
        <dbReference type="EMBL" id="TVY07369.1"/>
    </source>
</evidence>
<proteinExistence type="predicted"/>
<dbReference type="Proteomes" id="UP000317036">
    <property type="component" value="Unassembled WGS sequence"/>
</dbReference>
<organism evidence="1 2">
    <name type="scientific">Paenibacillus cremeus</name>
    <dbReference type="NCBI Taxonomy" id="2163881"/>
    <lineage>
        <taxon>Bacteria</taxon>
        <taxon>Bacillati</taxon>
        <taxon>Bacillota</taxon>
        <taxon>Bacilli</taxon>
        <taxon>Bacillales</taxon>
        <taxon>Paenibacillaceae</taxon>
        <taxon>Paenibacillus</taxon>
    </lineage>
</organism>
<gene>
    <name evidence="1" type="ORF">FPZ49_24315</name>
</gene>
<dbReference type="EMBL" id="VNJI01000038">
    <property type="protein sequence ID" value="TVY07369.1"/>
    <property type="molecule type" value="Genomic_DNA"/>
</dbReference>
<reference evidence="1 2" key="1">
    <citation type="submission" date="2019-07" db="EMBL/GenBank/DDBJ databases">
        <authorList>
            <person name="Kim J."/>
        </authorList>
    </citation>
    <scope>NUCLEOTIDE SEQUENCE [LARGE SCALE GENOMIC DNA]</scope>
    <source>
        <strain evidence="1 2">JC52</strain>
    </source>
</reference>
<keyword evidence="2" id="KW-1185">Reference proteome</keyword>
<name>A0A559K5F2_9BACL</name>
<dbReference type="RefSeq" id="WP_144851910.1">
    <property type="nucleotide sequence ID" value="NZ_VNJI01000038.1"/>
</dbReference>
<protein>
    <submittedName>
        <fullName evidence="1">Uncharacterized protein</fullName>
    </submittedName>
</protein>
<accession>A0A559K5F2</accession>